<feature type="binding site" evidence="19">
    <location>
        <position position="345"/>
    </location>
    <ligand>
        <name>phosphoenolpyruvate</name>
        <dbReference type="ChEBI" id="CHEBI:58702"/>
    </ligand>
</feature>
<dbReference type="Pfam" id="PF02896">
    <property type="entry name" value="PEP-utilizers_C"/>
    <property type="match status" value="1"/>
</dbReference>
<dbReference type="GO" id="GO:0016301">
    <property type="term" value="F:kinase activity"/>
    <property type="evidence" value="ECO:0007669"/>
    <property type="project" value="UniProtKB-KW"/>
</dbReference>
<dbReference type="InterPro" id="IPR036637">
    <property type="entry name" value="Phosphohistidine_dom_sf"/>
</dbReference>
<dbReference type="Pfam" id="PF00391">
    <property type="entry name" value="PEP-utilizers"/>
    <property type="match status" value="1"/>
</dbReference>
<comment type="subcellular location">
    <subcellularLocation>
        <location evidence="4 17">Cytoplasm</location>
    </subcellularLocation>
</comment>
<feature type="domain" description="PEP-utilising enzyme C-terminal" evidence="23">
    <location>
        <begin position="263"/>
        <end position="563"/>
    </location>
</feature>
<dbReference type="EC" id="2.7.3.9" evidence="6 17"/>
<evidence type="ECO:0000256" key="2">
    <source>
        <dbReference type="ARBA" id="ARBA00001946"/>
    </source>
</evidence>
<keyword evidence="26" id="KW-1185">Reference proteome</keyword>
<keyword evidence="21" id="KW-0175">Coiled coil</keyword>
<evidence type="ECO:0000256" key="8">
    <source>
        <dbReference type="ARBA" id="ARBA00022448"/>
    </source>
</evidence>
<evidence type="ECO:0000256" key="1">
    <source>
        <dbReference type="ARBA" id="ARBA00000683"/>
    </source>
</evidence>
<evidence type="ECO:0000256" key="19">
    <source>
        <dbReference type="PIRSR" id="PIRSR000732-2"/>
    </source>
</evidence>
<dbReference type="InterPro" id="IPR008279">
    <property type="entry name" value="PEP-util_enz_mobile_dom"/>
</dbReference>
<evidence type="ECO:0000256" key="16">
    <source>
        <dbReference type="ARBA" id="ARBA00033235"/>
    </source>
</evidence>
<evidence type="ECO:0000256" key="17">
    <source>
        <dbReference type="PIRNR" id="PIRNR000732"/>
    </source>
</evidence>
<evidence type="ECO:0000256" key="15">
    <source>
        <dbReference type="ARBA" id="ARBA00022842"/>
    </source>
</evidence>
<dbReference type="GO" id="GO:0009401">
    <property type="term" value="P:phosphoenolpyruvate-dependent sugar phosphotransferase system"/>
    <property type="evidence" value="ECO:0007669"/>
    <property type="project" value="UniProtKB-KW"/>
</dbReference>
<evidence type="ECO:0000259" key="23">
    <source>
        <dbReference type="Pfam" id="PF02896"/>
    </source>
</evidence>
<evidence type="ECO:0000256" key="18">
    <source>
        <dbReference type="PIRSR" id="PIRSR000732-1"/>
    </source>
</evidence>
<feature type="binding site" evidence="19">
    <location>
        <position position="308"/>
    </location>
    <ligand>
        <name>phosphoenolpyruvate</name>
        <dbReference type="ChEBI" id="CHEBI:58702"/>
    </ligand>
</feature>
<evidence type="ECO:0000256" key="3">
    <source>
        <dbReference type="ARBA" id="ARBA00002728"/>
    </source>
</evidence>
<dbReference type="InterPro" id="IPR008731">
    <property type="entry name" value="PTS_EIN"/>
</dbReference>
<sequence length="593" mass="65716">MPFALHGIPVSRGVAIGRAHLLAPAALDVSHYLVDEDRLEDEVLRLRNARTAVRAELAALKRDLPRDAPEEMGAFLDVHAMILDDEMLSREAERLIRERRYNAEWALTTRLEDLMRQFDEIEDEYLRERKADIEQVVERILKVLAGAPVLTPAPVPAVAADGQPTPGVIVVAHDISPADMLQFRHTVFHGFVTDLGGRTSHTAIVARSLDIPAAVGVQNASELIRQDDWIIIDGDAGLVIVDPTPIILEEYRHRQSERALENKRLQRLRHTPAVTLDGIEIDLLANIEMAEDASAALAAGAVGVGLFRSEFLFMNRRGELPGEDEQFEAYRRAVEAMRGLPVTIRTIDIGADKPLLDFRDGRDGRAEEYETALNPALGLRAIRWSLSEPAMFLTQLRALLRASAFGPVRLLFPMLAHAREIDQTLELVARAKHELDQRGVAYDPNLKVGAMIEIPAAVLLLPLFLRRMDFLSIGTNDLIQYTLAIDRADNAVAHLYDPLHPAVLQLIARTIREANHAGVPVAVCGEMAGDPAMTRLLLGMGLREFSMHPAQLLRVKQEILHADCTRLEGLVEQVLCAYEPEEAAAALARLSQP</sequence>
<keyword evidence="9 17" id="KW-0963">Cytoplasm</keyword>
<evidence type="ECO:0000313" key="26">
    <source>
        <dbReference type="Proteomes" id="UP000324324"/>
    </source>
</evidence>
<dbReference type="PANTHER" id="PTHR46244">
    <property type="entry name" value="PHOSPHOENOLPYRUVATE-PROTEIN PHOSPHOTRANSFERASE"/>
    <property type="match status" value="1"/>
</dbReference>
<dbReference type="InterPro" id="IPR015813">
    <property type="entry name" value="Pyrv/PenolPyrv_kinase-like_dom"/>
</dbReference>
<dbReference type="GO" id="GO:0005737">
    <property type="term" value="C:cytoplasm"/>
    <property type="evidence" value="ECO:0007669"/>
    <property type="project" value="UniProtKB-SubCell"/>
</dbReference>
<dbReference type="Pfam" id="PF05524">
    <property type="entry name" value="PEP-utilisers_N"/>
    <property type="match status" value="1"/>
</dbReference>
<dbReference type="SUPFAM" id="SSF51621">
    <property type="entry name" value="Phosphoenolpyruvate/pyruvate domain"/>
    <property type="match status" value="1"/>
</dbReference>
<keyword evidence="12 17" id="KW-0598">Phosphotransferase system</keyword>
<feature type="binding site" evidence="20">
    <location>
        <position position="453"/>
    </location>
    <ligand>
        <name>Mg(2+)</name>
        <dbReference type="ChEBI" id="CHEBI:18420"/>
    </ligand>
</feature>
<evidence type="ECO:0000256" key="11">
    <source>
        <dbReference type="ARBA" id="ARBA00022679"/>
    </source>
</evidence>
<evidence type="ECO:0000256" key="6">
    <source>
        <dbReference type="ARBA" id="ARBA00012232"/>
    </source>
</evidence>
<feature type="domain" description="PEP-utilising enzyme mobile" evidence="22">
    <location>
        <begin position="166"/>
        <end position="237"/>
    </location>
</feature>
<feature type="domain" description="Phosphotransferase system enzyme I N-terminal" evidence="24">
    <location>
        <begin position="6"/>
        <end position="129"/>
    </location>
</feature>
<comment type="catalytic activity">
    <reaction evidence="1 17">
        <text>L-histidyl-[protein] + phosphoenolpyruvate = N(pros)-phospho-L-histidyl-[protein] + pyruvate</text>
        <dbReference type="Rhea" id="RHEA:23880"/>
        <dbReference type="Rhea" id="RHEA-COMP:9745"/>
        <dbReference type="Rhea" id="RHEA-COMP:9746"/>
        <dbReference type="ChEBI" id="CHEBI:15361"/>
        <dbReference type="ChEBI" id="CHEBI:29979"/>
        <dbReference type="ChEBI" id="CHEBI:58702"/>
        <dbReference type="ChEBI" id="CHEBI:64837"/>
        <dbReference type="EC" id="2.7.3.9"/>
    </reaction>
</comment>
<evidence type="ECO:0000256" key="13">
    <source>
        <dbReference type="ARBA" id="ARBA00022723"/>
    </source>
</evidence>
<keyword evidence="13 17" id="KW-0479">Metal-binding</keyword>
<name>A0A5M8AJH3_9BURK</name>
<organism evidence="25 26">
    <name type="scientific">Cupriavidus cauae</name>
    <dbReference type="NCBI Taxonomy" id="2608999"/>
    <lineage>
        <taxon>Bacteria</taxon>
        <taxon>Pseudomonadati</taxon>
        <taxon>Pseudomonadota</taxon>
        <taxon>Betaproteobacteria</taxon>
        <taxon>Burkholderiales</taxon>
        <taxon>Burkholderiaceae</taxon>
        <taxon>Cupriavidus</taxon>
    </lineage>
</organism>
<dbReference type="GO" id="GO:0008965">
    <property type="term" value="F:phosphoenolpyruvate-protein phosphotransferase activity"/>
    <property type="evidence" value="ECO:0007669"/>
    <property type="project" value="UniProtKB-EC"/>
</dbReference>
<dbReference type="InterPro" id="IPR023151">
    <property type="entry name" value="PEP_util_CS"/>
</dbReference>
<dbReference type="AlphaFoldDB" id="A0A5M8AJH3"/>
<dbReference type="SUPFAM" id="SSF47831">
    <property type="entry name" value="Enzyme I of the PEP:sugar phosphotransferase system HPr-binding (sub)domain"/>
    <property type="match status" value="1"/>
</dbReference>
<reference evidence="25 26" key="1">
    <citation type="submission" date="2019-09" db="EMBL/GenBank/DDBJ databases">
        <title>Isolation of a novel species in the genus Cupriavidus from patients with sepsis using whole genome sequencing.</title>
        <authorList>
            <person name="Kweon O.J."/>
            <person name="Lee M.-K."/>
        </authorList>
    </citation>
    <scope>NUCLEOTIDE SEQUENCE [LARGE SCALE GENOMIC DNA]</scope>
    <source>
        <strain evidence="25 26">MKL-01</strain>
    </source>
</reference>
<comment type="cofactor">
    <cofactor evidence="2 17 20">
        <name>Mg(2+)</name>
        <dbReference type="ChEBI" id="CHEBI:18420"/>
    </cofactor>
</comment>
<dbReference type="SUPFAM" id="SSF52009">
    <property type="entry name" value="Phosphohistidine domain"/>
    <property type="match status" value="1"/>
</dbReference>
<dbReference type="Gene3D" id="3.50.30.10">
    <property type="entry name" value="Phosphohistidine domain"/>
    <property type="match status" value="1"/>
</dbReference>
<keyword evidence="10 17" id="KW-0762">Sugar transport</keyword>
<dbReference type="InterPro" id="IPR024692">
    <property type="entry name" value="PTS_EI"/>
</dbReference>
<feature type="coiled-coil region" evidence="21">
    <location>
        <begin position="36"/>
        <end position="63"/>
    </location>
</feature>
<dbReference type="Gene3D" id="1.10.274.10">
    <property type="entry name" value="PtsI, HPr-binding domain"/>
    <property type="match status" value="1"/>
</dbReference>
<dbReference type="InterPro" id="IPR006318">
    <property type="entry name" value="PTS_EI-like"/>
</dbReference>
<accession>A0A5M8AJH3</accession>
<dbReference type="InterPro" id="IPR050499">
    <property type="entry name" value="PEP-utilizing_PTS_enzyme"/>
</dbReference>
<evidence type="ECO:0000256" key="20">
    <source>
        <dbReference type="PIRSR" id="PIRSR000732-3"/>
    </source>
</evidence>
<dbReference type="InterPro" id="IPR000121">
    <property type="entry name" value="PEP_util_C"/>
</dbReference>
<protein>
    <recommendedName>
        <fullName evidence="7 17">Phosphoenolpyruvate-protein phosphotransferase</fullName>
        <ecNumber evidence="6 17">2.7.3.9</ecNumber>
    </recommendedName>
    <alternativeName>
        <fullName evidence="16 17">Phosphotransferase system, enzyme I</fullName>
    </alternativeName>
</protein>
<dbReference type="PROSITE" id="PS00742">
    <property type="entry name" value="PEP_ENZYMES_2"/>
    <property type="match status" value="1"/>
</dbReference>
<dbReference type="PANTHER" id="PTHR46244:SF3">
    <property type="entry name" value="PHOSPHOENOLPYRUVATE-PROTEIN PHOSPHOTRANSFERASE"/>
    <property type="match status" value="1"/>
</dbReference>
<dbReference type="GO" id="GO:0046872">
    <property type="term" value="F:metal ion binding"/>
    <property type="evidence" value="ECO:0007669"/>
    <property type="project" value="UniProtKB-KW"/>
</dbReference>
<dbReference type="InterPro" id="IPR040442">
    <property type="entry name" value="Pyrv_kinase-like_dom_sf"/>
</dbReference>
<keyword evidence="15 17" id="KW-0460">Magnesium</keyword>
<dbReference type="PIRSF" id="PIRSF000732">
    <property type="entry name" value="PTS_enzyme_I"/>
    <property type="match status" value="1"/>
</dbReference>
<feature type="active site" description="Proton donor" evidence="18">
    <location>
        <position position="524"/>
    </location>
</feature>
<keyword evidence="8 17" id="KW-0813">Transport</keyword>
<evidence type="ECO:0000256" key="12">
    <source>
        <dbReference type="ARBA" id="ARBA00022683"/>
    </source>
</evidence>
<feature type="binding site" evidence="20">
    <location>
        <position position="477"/>
    </location>
    <ligand>
        <name>Mg(2+)</name>
        <dbReference type="ChEBI" id="CHEBI:18420"/>
    </ligand>
</feature>
<evidence type="ECO:0000256" key="10">
    <source>
        <dbReference type="ARBA" id="ARBA00022597"/>
    </source>
</evidence>
<evidence type="ECO:0000256" key="5">
    <source>
        <dbReference type="ARBA" id="ARBA00007837"/>
    </source>
</evidence>
<evidence type="ECO:0000259" key="24">
    <source>
        <dbReference type="Pfam" id="PF05524"/>
    </source>
</evidence>
<keyword evidence="11 17" id="KW-0808">Transferase</keyword>
<gene>
    <name evidence="25" type="primary">ptsP</name>
    <name evidence="25" type="ORF">F1599_15405</name>
</gene>
<dbReference type="Gene3D" id="3.20.20.60">
    <property type="entry name" value="Phosphoenolpyruvate-binding domains"/>
    <property type="match status" value="1"/>
</dbReference>
<comment type="function">
    <text evidence="3 17">General (non sugar-specific) component of the phosphoenolpyruvate-dependent sugar phosphotransferase system (sugar PTS). This major carbohydrate active-transport system catalyzes the phosphorylation of incoming sugar substrates concomitantly with their translocation across the cell membrane. Enzyme I transfers the phosphoryl group from phosphoenolpyruvate (PEP) to the phosphoryl carrier protein (HPr).</text>
</comment>
<feature type="binding site" evidence="19">
    <location>
        <begin position="476"/>
        <end position="477"/>
    </location>
    <ligand>
        <name>phosphoenolpyruvate</name>
        <dbReference type="ChEBI" id="CHEBI:58702"/>
    </ligand>
</feature>
<dbReference type="NCBIfam" id="TIGR01417">
    <property type="entry name" value="PTS_I_fam"/>
    <property type="match status" value="1"/>
</dbReference>
<evidence type="ECO:0000256" key="4">
    <source>
        <dbReference type="ARBA" id="ARBA00004496"/>
    </source>
</evidence>
<evidence type="ECO:0000259" key="22">
    <source>
        <dbReference type="Pfam" id="PF00391"/>
    </source>
</evidence>
<dbReference type="RefSeq" id="WP_149317149.1">
    <property type="nucleotide sequence ID" value="NZ_CP080293.1"/>
</dbReference>
<dbReference type="PROSITE" id="PS00370">
    <property type="entry name" value="PEP_ENZYMES_PHOS_SITE"/>
    <property type="match status" value="1"/>
</dbReference>
<keyword evidence="14 17" id="KW-0418">Kinase</keyword>
<dbReference type="Proteomes" id="UP000324324">
    <property type="component" value="Unassembled WGS sequence"/>
</dbReference>
<evidence type="ECO:0000256" key="9">
    <source>
        <dbReference type="ARBA" id="ARBA00022490"/>
    </source>
</evidence>
<dbReference type="InterPro" id="IPR018274">
    <property type="entry name" value="PEP_util_AS"/>
</dbReference>
<comment type="caution">
    <text evidence="25">The sequence shown here is derived from an EMBL/GenBank/DDBJ whole genome shotgun (WGS) entry which is preliminary data.</text>
</comment>
<evidence type="ECO:0000256" key="7">
    <source>
        <dbReference type="ARBA" id="ARBA00016544"/>
    </source>
</evidence>
<dbReference type="PRINTS" id="PR01736">
    <property type="entry name" value="PHPHTRNFRASE"/>
</dbReference>
<comment type="similarity">
    <text evidence="5 17">Belongs to the PEP-utilizing enzyme family.</text>
</comment>
<evidence type="ECO:0000256" key="14">
    <source>
        <dbReference type="ARBA" id="ARBA00022777"/>
    </source>
</evidence>
<feature type="active site" description="Tele-phosphohistidine intermediate" evidence="18">
    <location>
        <position position="201"/>
    </location>
</feature>
<dbReference type="EMBL" id="VWRN01000040">
    <property type="protein sequence ID" value="KAA6122371.1"/>
    <property type="molecule type" value="Genomic_DNA"/>
</dbReference>
<evidence type="ECO:0000313" key="25">
    <source>
        <dbReference type="EMBL" id="KAA6122371.1"/>
    </source>
</evidence>
<dbReference type="InterPro" id="IPR036618">
    <property type="entry name" value="PtsI_HPr-bd_sf"/>
</dbReference>
<evidence type="ECO:0000256" key="21">
    <source>
        <dbReference type="SAM" id="Coils"/>
    </source>
</evidence>
<proteinExistence type="inferred from homology"/>
<keyword evidence="25" id="KW-0670">Pyruvate</keyword>
<feature type="binding site" evidence="19">
    <location>
        <position position="487"/>
    </location>
    <ligand>
        <name>phosphoenolpyruvate</name>
        <dbReference type="ChEBI" id="CHEBI:58702"/>
    </ligand>
</feature>